<dbReference type="SUPFAM" id="SSF47789">
    <property type="entry name" value="C-terminal domain of RNA polymerase alpha subunit"/>
    <property type="match status" value="1"/>
</dbReference>
<protein>
    <submittedName>
        <fullName evidence="2">RNA polymerase, alpha chain C terminal domain</fullName>
    </submittedName>
</protein>
<feature type="domain" description="RNA polymerase alpha subunit C-terminal" evidence="1">
    <location>
        <begin position="13"/>
        <end position="67"/>
    </location>
</feature>
<sequence>MRMLDTTRELADETLISDLELTTRIRNALAAAGVKTVGEVREMFDKALLSLPDFGQYSLSCLRGKLSQPSTRR</sequence>
<evidence type="ECO:0000313" key="3">
    <source>
        <dbReference type="Proteomes" id="UP000183208"/>
    </source>
</evidence>
<dbReference type="OrthoDB" id="8240133at2"/>
<evidence type="ECO:0000259" key="1">
    <source>
        <dbReference type="Pfam" id="PF03118"/>
    </source>
</evidence>
<reference evidence="2 3" key="1">
    <citation type="submission" date="2016-10" db="EMBL/GenBank/DDBJ databases">
        <authorList>
            <person name="de Groot N.N."/>
        </authorList>
    </citation>
    <scope>NUCLEOTIDE SEQUENCE [LARGE SCALE GENOMIC DNA]</scope>
    <source>
        <strain evidence="2 3">GAS522</strain>
    </source>
</reference>
<accession>A0A1H5CQH9</accession>
<dbReference type="InterPro" id="IPR011260">
    <property type="entry name" value="RNAP_asu_C"/>
</dbReference>
<organism evidence="2 3">
    <name type="scientific">Bradyrhizobium lablabi</name>
    <dbReference type="NCBI Taxonomy" id="722472"/>
    <lineage>
        <taxon>Bacteria</taxon>
        <taxon>Pseudomonadati</taxon>
        <taxon>Pseudomonadota</taxon>
        <taxon>Alphaproteobacteria</taxon>
        <taxon>Hyphomicrobiales</taxon>
        <taxon>Nitrobacteraceae</taxon>
        <taxon>Bradyrhizobium</taxon>
    </lineage>
</organism>
<dbReference type="EMBL" id="FNTI01000001">
    <property type="protein sequence ID" value="SED68927.1"/>
    <property type="molecule type" value="Genomic_DNA"/>
</dbReference>
<proteinExistence type="predicted"/>
<gene>
    <name evidence="2" type="ORF">SAMN05444171_4824</name>
</gene>
<dbReference type="GO" id="GO:0003899">
    <property type="term" value="F:DNA-directed RNA polymerase activity"/>
    <property type="evidence" value="ECO:0007669"/>
    <property type="project" value="InterPro"/>
</dbReference>
<dbReference type="Pfam" id="PF03118">
    <property type="entry name" value="RNA_pol_A_CTD"/>
    <property type="match status" value="1"/>
</dbReference>
<dbReference type="Gene3D" id="1.10.150.20">
    <property type="entry name" value="5' to 3' exonuclease, C-terminal subdomain"/>
    <property type="match status" value="1"/>
</dbReference>
<dbReference type="Proteomes" id="UP000183208">
    <property type="component" value="Unassembled WGS sequence"/>
</dbReference>
<dbReference type="GO" id="GO:0006351">
    <property type="term" value="P:DNA-templated transcription"/>
    <property type="evidence" value="ECO:0007669"/>
    <property type="project" value="InterPro"/>
</dbReference>
<dbReference type="GO" id="GO:0003677">
    <property type="term" value="F:DNA binding"/>
    <property type="evidence" value="ECO:0007669"/>
    <property type="project" value="InterPro"/>
</dbReference>
<dbReference type="AlphaFoldDB" id="A0A1H5CQH9"/>
<name>A0A1H5CQH9_9BRAD</name>
<evidence type="ECO:0000313" key="2">
    <source>
        <dbReference type="EMBL" id="SED68927.1"/>
    </source>
</evidence>